<dbReference type="Proteomes" id="UP000766336">
    <property type="component" value="Unassembled WGS sequence"/>
</dbReference>
<keyword evidence="2" id="KW-1185">Reference proteome</keyword>
<dbReference type="RefSeq" id="WP_213670563.1">
    <property type="nucleotide sequence ID" value="NZ_JAHCDA010000002.1"/>
</dbReference>
<reference evidence="1 2" key="1">
    <citation type="submission" date="2021-05" db="EMBL/GenBank/DDBJ databases">
        <title>Roseococcus sp. XZZS9, whole genome shotgun sequencing project.</title>
        <authorList>
            <person name="Zhao G."/>
            <person name="Shen L."/>
        </authorList>
    </citation>
    <scope>NUCLEOTIDE SEQUENCE [LARGE SCALE GENOMIC DNA]</scope>
    <source>
        <strain evidence="1 2">XZZS9</strain>
    </source>
</reference>
<dbReference type="EMBL" id="JAHCDA010000002">
    <property type="protein sequence ID" value="MBS7811921.1"/>
    <property type="molecule type" value="Genomic_DNA"/>
</dbReference>
<protein>
    <submittedName>
        <fullName evidence="1">RraA family protein</fullName>
    </submittedName>
</protein>
<evidence type="ECO:0000313" key="1">
    <source>
        <dbReference type="EMBL" id="MBS7811921.1"/>
    </source>
</evidence>
<evidence type="ECO:0000313" key="2">
    <source>
        <dbReference type="Proteomes" id="UP000766336"/>
    </source>
</evidence>
<organism evidence="1 2">
    <name type="scientific">Roseococcus pinisoli</name>
    <dbReference type="NCBI Taxonomy" id="2835040"/>
    <lineage>
        <taxon>Bacteria</taxon>
        <taxon>Pseudomonadati</taxon>
        <taxon>Pseudomonadota</taxon>
        <taxon>Alphaproteobacteria</taxon>
        <taxon>Acetobacterales</taxon>
        <taxon>Roseomonadaceae</taxon>
        <taxon>Roseococcus</taxon>
    </lineage>
</organism>
<dbReference type="InterPro" id="IPR036704">
    <property type="entry name" value="RraA/RraA-like_sf"/>
</dbReference>
<gene>
    <name evidence="1" type="ORF">KHU32_13305</name>
</gene>
<dbReference type="Gene3D" id="3.50.30.40">
    <property type="entry name" value="Ribonuclease E inhibitor RraA/RraA-like"/>
    <property type="match status" value="1"/>
</dbReference>
<dbReference type="InterPro" id="IPR005493">
    <property type="entry name" value="RraA/RraA-like"/>
</dbReference>
<dbReference type="Pfam" id="PF03737">
    <property type="entry name" value="RraA-like"/>
    <property type="match status" value="1"/>
</dbReference>
<sequence length="234" mass="25404">MTQRPYTQADLDALCEWDTPTICNALEVVVPARRGYGFTVRTFDCAHPGLKPICGPARVGTIRAAHPHGRTPEADRAARIGWYEYVANTDMPTVVVLQDLDDVPGTGAFWGEVNTAVHKGLKSLGCVTNGSIRDLDMVAPGFQLLGIINPSHAFVHVVDWGRPVTVHGMAVNHDEVVHADRHGAVVIPAEAVKAIPAAIDLLTRKEAVILEMTKRPDFDIAKLREALAKSSEIH</sequence>
<name>A0ABS5QDZ5_9PROT</name>
<accession>A0ABS5QDZ5</accession>
<comment type="caution">
    <text evidence="1">The sequence shown here is derived from an EMBL/GenBank/DDBJ whole genome shotgun (WGS) entry which is preliminary data.</text>
</comment>
<dbReference type="SUPFAM" id="SSF89562">
    <property type="entry name" value="RraA-like"/>
    <property type="match status" value="1"/>
</dbReference>
<proteinExistence type="predicted"/>